<gene>
    <name evidence="5" type="primary">yciB</name>
    <name evidence="6" type="ORF">CQ14_34755</name>
</gene>
<evidence type="ECO:0000313" key="7">
    <source>
        <dbReference type="Proteomes" id="UP000051660"/>
    </source>
</evidence>
<comment type="subcellular location">
    <subcellularLocation>
        <location evidence="5">Cell inner membrane</location>
        <topology evidence="5">Multi-pass membrane protein</topology>
    </subcellularLocation>
</comment>
<dbReference type="Proteomes" id="UP000051660">
    <property type="component" value="Unassembled WGS sequence"/>
</dbReference>
<dbReference type="RefSeq" id="WP_057861550.1">
    <property type="nucleotide sequence ID" value="NZ_LLYB01000105.1"/>
</dbReference>
<dbReference type="GO" id="GO:0005886">
    <property type="term" value="C:plasma membrane"/>
    <property type="evidence" value="ECO:0007669"/>
    <property type="project" value="UniProtKB-SubCell"/>
</dbReference>
<dbReference type="NCBIfam" id="TIGR00997">
    <property type="entry name" value="ispZ"/>
    <property type="match status" value="1"/>
</dbReference>
<feature type="transmembrane region" description="Helical" evidence="5">
    <location>
        <begin position="89"/>
        <end position="112"/>
    </location>
</feature>
<proteinExistence type="inferred from homology"/>
<name>A0A0R3MLM5_9BRAD</name>
<evidence type="ECO:0000313" key="6">
    <source>
        <dbReference type="EMBL" id="KRR18445.1"/>
    </source>
</evidence>
<dbReference type="HAMAP" id="MF_00189">
    <property type="entry name" value="YciB"/>
    <property type="match status" value="1"/>
</dbReference>
<evidence type="ECO:0000256" key="3">
    <source>
        <dbReference type="ARBA" id="ARBA00022989"/>
    </source>
</evidence>
<feature type="transmembrane region" description="Helical" evidence="5">
    <location>
        <begin position="29"/>
        <end position="51"/>
    </location>
</feature>
<dbReference type="EMBL" id="LLYB01000105">
    <property type="protein sequence ID" value="KRR18445.1"/>
    <property type="molecule type" value="Genomic_DNA"/>
</dbReference>
<comment type="similarity">
    <text evidence="5">Belongs to the YciB family.</text>
</comment>
<evidence type="ECO:0000256" key="4">
    <source>
        <dbReference type="ARBA" id="ARBA00023136"/>
    </source>
</evidence>
<dbReference type="NCBIfam" id="NF001323">
    <property type="entry name" value="PRK00259.1-1"/>
    <property type="match status" value="1"/>
</dbReference>
<comment type="function">
    <text evidence="5">Plays a role in cell envelope biogenesis, maintenance of cell envelope integrity and membrane homeostasis.</text>
</comment>
<evidence type="ECO:0000256" key="2">
    <source>
        <dbReference type="ARBA" id="ARBA00022692"/>
    </source>
</evidence>
<dbReference type="OrthoDB" id="9788219at2"/>
<sequence>MDKTQPHPMFKLATELGPLIVFFVANAKFNLFVATGAFMVAIVAAMIASYVVVRHVPIMAVVTAVIVLVFGTLTLVLHDETFIKVKPTMVYGLFAVILGGGLLFGRSFIAILFDQVFNLTPRGWRILTMRWALFFFAMAMMNELIWRTQSTDFWVNFKVFGAIPITMVFAIFQMPVIKRYHLEPASLEASEAEAGDVSKG</sequence>
<dbReference type="AlphaFoldDB" id="A0A0R3MLM5"/>
<keyword evidence="3 5" id="KW-1133">Transmembrane helix</keyword>
<evidence type="ECO:0000256" key="1">
    <source>
        <dbReference type="ARBA" id="ARBA00022475"/>
    </source>
</evidence>
<feature type="transmembrane region" description="Helical" evidence="5">
    <location>
        <begin position="153"/>
        <end position="172"/>
    </location>
</feature>
<keyword evidence="4 5" id="KW-0472">Membrane</keyword>
<evidence type="ECO:0000256" key="5">
    <source>
        <dbReference type="HAMAP-Rule" id="MF_00189"/>
    </source>
</evidence>
<protein>
    <recommendedName>
        <fullName evidence="5">Inner membrane-spanning protein YciB</fullName>
    </recommendedName>
</protein>
<feature type="transmembrane region" description="Helical" evidence="5">
    <location>
        <begin position="124"/>
        <end position="141"/>
    </location>
</feature>
<accession>A0A0R3MLM5</accession>
<keyword evidence="5" id="KW-0997">Cell inner membrane</keyword>
<dbReference type="PANTHER" id="PTHR36917">
    <property type="entry name" value="INTRACELLULAR SEPTATION PROTEIN A-RELATED"/>
    <property type="match status" value="1"/>
</dbReference>
<organism evidence="6 7">
    <name type="scientific">Bradyrhizobium lablabi</name>
    <dbReference type="NCBI Taxonomy" id="722472"/>
    <lineage>
        <taxon>Bacteria</taxon>
        <taxon>Pseudomonadati</taxon>
        <taxon>Pseudomonadota</taxon>
        <taxon>Alphaproteobacteria</taxon>
        <taxon>Hyphomicrobiales</taxon>
        <taxon>Nitrobacteraceae</taxon>
        <taxon>Bradyrhizobium</taxon>
    </lineage>
</organism>
<keyword evidence="1 5" id="KW-1003">Cell membrane</keyword>
<dbReference type="InterPro" id="IPR006008">
    <property type="entry name" value="YciB"/>
</dbReference>
<reference evidence="6 7" key="1">
    <citation type="submission" date="2014-03" db="EMBL/GenBank/DDBJ databases">
        <title>Bradyrhizobium valentinum sp. nov., isolated from effective nodules of Lupinus mariae-josephae, a lupine endemic of basic-lime soils in Eastern Spain.</title>
        <authorList>
            <person name="Duran D."/>
            <person name="Rey L."/>
            <person name="Navarro A."/>
            <person name="Busquets A."/>
            <person name="Imperial J."/>
            <person name="Ruiz-Argueso T."/>
        </authorList>
    </citation>
    <scope>NUCLEOTIDE SEQUENCE [LARGE SCALE GENOMIC DNA]</scope>
    <source>
        <strain evidence="6 7">CCBAU 23086</strain>
    </source>
</reference>
<dbReference type="Pfam" id="PF04279">
    <property type="entry name" value="IspA"/>
    <property type="match status" value="1"/>
</dbReference>
<dbReference type="STRING" id="722472.SAMN05444321_2532"/>
<dbReference type="PANTHER" id="PTHR36917:SF1">
    <property type="entry name" value="INNER MEMBRANE-SPANNING PROTEIN YCIB"/>
    <property type="match status" value="1"/>
</dbReference>
<keyword evidence="2 5" id="KW-0812">Transmembrane</keyword>
<feature type="transmembrane region" description="Helical" evidence="5">
    <location>
        <begin position="58"/>
        <end position="77"/>
    </location>
</feature>
<comment type="caution">
    <text evidence="6">The sequence shown here is derived from an EMBL/GenBank/DDBJ whole genome shotgun (WGS) entry which is preliminary data.</text>
</comment>